<feature type="compositionally biased region" description="Acidic residues" evidence="1">
    <location>
        <begin position="10"/>
        <end position="21"/>
    </location>
</feature>
<name>A0ABQ3LR36_9PSEU</name>
<reference evidence="3" key="1">
    <citation type="journal article" date="2019" name="Int. J. Syst. Evol. Microbiol.">
        <title>The Global Catalogue of Microorganisms (GCM) 10K type strain sequencing project: providing services to taxonomists for standard genome sequencing and annotation.</title>
        <authorList>
            <consortium name="The Broad Institute Genomics Platform"/>
            <consortium name="The Broad Institute Genome Sequencing Center for Infectious Disease"/>
            <person name="Wu L."/>
            <person name="Ma J."/>
        </authorList>
    </citation>
    <scope>NUCLEOTIDE SEQUENCE [LARGE SCALE GENOMIC DNA]</scope>
    <source>
        <strain evidence="3">CGMCC 4.7683</strain>
    </source>
</reference>
<feature type="region of interest" description="Disordered" evidence="1">
    <location>
        <begin position="1"/>
        <end position="57"/>
    </location>
</feature>
<dbReference type="Proteomes" id="UP000635387">
    <property type="component" value="Unassembled WGS sequence"/>
</dbReference>
<accession>A0ABQ3LR36</accession>
<dbReference type="RefSeq" id="WP_191256063.1">
    <property type="nucleotide sequence ID" value="NZ_BNAY01000004.1"/>
</dbReference>
<evidence type="ECO:0000313" key="2">
    <source>
        <dbReference type="EMBL" id="GHH20721.1"/>
    </source>
</evidence>
<sequence length="57" mass="6001">MTTETNTAPVDDEATATEDLEETQKPGPVTAPAPTPTRTGVRPDGNWEPNGTKPPVN</sequence>
<evidence type="ECO:0000313" key="3">
    <source>
        <dbReference type="Proteomes" id="UP000635387"/>
    </source>
</evidence>
<proteinExistence type="predicted"/>
<evidence type="ECO:0000256" key="1">
    <source>
        <dbReference type="SAM" id="MobiDB-lite"/>
    </source>
</evidence>
<protein>
    <submittedName>
        <fullName evidence="2">Uncharacterized protein</fullName>
    </submittedName>
</protein>
<organism evidence="2 3">
    <name type="scientific">Amycolatopsis oliviviridis</name>
    <dbReference type="NCBI Taxonomy" id="1471590"/>
    <lineage>
        <taxon>Bacteria</taxon>
        <taxon>Bacillati</taxon>
        <taxon>Actinomycetota</taxon>
        <taxon>Actinomycetes</taxon>
        <taxon>Pseudonocardiales</taxon>
        <taxon>Pseudonocardiaceae</taxon>
        <taxon>Amycolatopsis</taxon>
    </lineage>
</organism>
<dbReference type="EMBL" id="BNAY01000004">
    <property type="protein sequence ID" value="GHH20721.1"/>
    <property type="molecule type" value="Genomic_DNA"/>
</dbReference>
<comment type="caution">
    <text evidence="2">The sequence shown here is derived from an EMBL/GenBank/DDBJ whole genome shotgun (WGS) entry which is preliminary data.</text>
</comment>
<keyword evidence="3" id="KW-1185">Reference proteome</keyword>
<gene>
    <name evidence="2" type="ORF">GCM10017790_40940</name>
</gene>